<name>A0AAD3XFM5_NEPGR</name>
<comment type="caution">
    <text evidence="1">The sequence shown here is derived from an EMBL/GenBank/DDBJ whole genome shotgun (WGS) entry which is preliminary data.</text>
</comment>
<accession>A0AAD3XFM5</accession>
<evidence type="ECO:0000313" key="1">
    <source>
        <dbReference type="EMBL" id="GMH02821.1"/>
    </source>
</evidence>
<dbReference type="AlphaFoldDB" id="A0AAD3XFM5"/>
<sequence>MCASMDNLLLHRKGMVADLLNQEAAGKERRLMVKLRTNDFPHKAGLGIASVSLNFCSSNCKIDETQNTEINVHDVPMHIIQQIDIMTVPKDMESLAASTVIEGEAEEEARQNCRSLLFVLHAYNEFNRQVRSMNASSWHGIVRPPME</sequence>
<dbReference type="Proteomes" id="UP001279734">
    <property type="component" value="Unassembled WGS sequence"/>
</dbReference>
<keyword evidence="2" id="KW-1185">Reference proteome</keyword>
<dbReference type="EMBL" id="BSYO01000004">
    <property type="protein sequence ID" value="GMH02821.1"/>
    <property type="molecule type" value="Genomic_DNA"/>
</dbReference>
<gene>
    <name evidence="1" type="ORF">Nepgr_004660</name>
</gene>
<proteinExistence type="predicted"/>
<organism evidence="1 2">
    <name type="scientific">Nepenthes gracilis</name>
    <name type="common">Slender pitcher plant</name>
    <dbReference type="NCBI Taxonomy" id="150966"/>
    <lineage>
        <taxon>Eukaryota</taxon>
        <taxon>Viridiplantae</taxon>
        <taxon>Streptophyta</taxon>
        <taxon>Embryophyta</taxon>
        <taxon>Tracheophyta</taxon>
        <taxon>Spermatophyta</taxon>
        <taxon>Magnoliopsida</taxon>
        <taxon>eudicotyledons</taxon>
        <taxon>Gunneridae</taxon>
        <taxon>Pentapetalae</taxon>
        <taxon>Caryophyllales</taxon>
        <taxon>Nepenthaceae</taxon>
        <taxon>Nepenthes</taxon>
    </lineage>
</organism>
<reference evidence="1" key="1">
    <citation type="submission" date="2023-05" db="EMBL/GenBank/DDBJ databases">
        <title>Nepenthes gracilis genome sequencing.</title>
        <authorList>
            <person name="Fukushima K."/>
        </authorList>
    </citation>
    <scope>NUCLEOTIDE SEQUENCE</scope>
    <source>
        <strain evidence="1">SING2019-196</strain>
    </source>
</reference>
<protein>
    <submittedName>
        <fullName evidence="1">Uncharacterized protein</fullName>
    </submittedName>
</protein>
<evidence type="ECO:0000313" key="2">
    <source>
        <dbReference type="Proteomes" id="UP001279734"/>
    </source>
</evidence>